<dbReference type="EMBL" id="BSXT01002643">
    <property type="protein sequence ID" value="GMF50021.1"/>
    <property type="molecule type" value="Genomic_DNA"/>
</dbReference>
<accession>A0A9W7D032</accession>
<comment type="caution">
    <text evidence="1">The sequence shown here is derived from an EMBL/GenBank/DDBJ whole genome shotgun (WGS) entry which is preliminary data.</text>
</comment>
<dbReference type="Proteomes" id="UP001165121">
    <property type="component" value="Unassembled WGS sequence"/>
</dbReference>
<dbReference type="AlphaFoldDB" id="A0A9W7D032"/>
<keyword evidence="2" id="KW-1185">Reference proteome</keyword>
<sequence length="325" mass="36594">MLKTSEIYQTFKSGWCESSLRTLLVNILDPDGPLGIHSYYPDGKSSNDHGLDVDVKTVRREAFYLSCGLFDCRCTKSFEHSRAATPCARLHHLRQFILDNFMRDTFDFVLREDISSLLETMVPVLQFVRAVLNHANLNENAPRATHIDVRSNSADNLSHQKFQLNEIHPCLEWIVECLIKLISGEDAVGSTISCVLLIELCGIICEAITFNEHQPMFELITLVELVLVYLQSVYAALSKRTTAVMKPLFSTYIEHPPSAKLSSYDFSPSAFRSIVVERGQRSPVDSYDINLARVTTDLLAAIGRVAQQCQKSSNDRLRSFTTIAP</sequence>
<evidence type="ECO:0000313" key="1">
    <source>
        <dbReference type="EMBL" id="GMF50021.1"/>
    </source>
</evidence>
<dbReference type="OrthoDB" id="121157at2759"/>
<reference evidence="1" key="1">
    <citation type="submission" date="2023-04" db="EMBL/GenBank/DDBJ databases">
        <title>Phytophthora fragariaefolia NBRC 109709.</title>
        <authorList>
            <person name="Ichikawa N."/>
            <person name="Sato H."/>
            <person name="Tonouchi N."/>
        </authorList>
    </citation>
    <scope>NUCLEOTIDE SEQUENCE</scope>
    <source>
        <strain evidence="1">NBRC 109709</strain>
    </source>
</reference>
<protein>
    <submittedName>
        <fullName evidence="1">Unnamed protein product</fullName>
    </submittedName>
</protein>
<organism evidence="1 2">
    <name type="scientific">Phytophthora fragariaefolia</name>
    <dbReference type="NCBI Taxonomy" id="1490495"/>
    <lineage>
        <taxon>Eukaryota</taxon>
        <taxon>Sar</taxon>
        <taxon>Stramenopiles</taxon>
        <taxon>Oomycota</taxon>
        <taxon>Peronosporomycetes</taxon>
        <taxon>Peronosporales</taxon>
        <taxon>Peronosporaceae</taxon>
        <taxon>Phytophthora</taxon>
    </lineage>
</organism>
<proteinExistence type="predicted"/>
<name>A0A9W7D032_9STRA</name>
<gene>
    <name evidence="1" type="ORF">Pfra01_001985300</name>
</gene>
<evidence type="ECO:0000313" key="2">
    <source>
        <dbReference type="Proteomes" id="UP001165121"/>
    </source>
</evidence>